<organism evidence="4 5">
    <name type="scientific">Candidatus Raskinella chloraquaticus</name>
    <dbReference type="NCBI Taxonomy" id="1951219"/>
    <lineage>
        <taxon>Bacteria</taxon>
        <taxon>Pseudomonadati</taxon>
        <taxon>Pseudomonadota</taxon>
        <taxon>Alphaproteobacteria</taxon>
        <taxon>Hyphomicrobiales</taxon>
        <taxon>Phreatobacteraceae</taxon>
        <taxon>Candidatus Raskinella</taxon>
    </lineage>
</organism>
<evidence type="ECO:0000256" key="3">
    <source>
        <dbReference type="HAMAP-Rule" id="MF_00649"/>
    </source>
</evidence>
<feature type="binding site" evidence="3">
    <location>
        <position position="24"/>
    </location>
    <ligand>
        <name>Zn(2+)</name>
        <dbReference type="ChEBI" id="CHEBI:29105"/>
    </ligand>
</feature>
<reference evidence="4 5" key="1">
    <citation type="journal article" date="2017" name="Water Res.">
        <title>Comammox in drinking water systems.</title>
        <authorList>
            <person name="Wang Y."/>
            <person name="Ma L."/>
            <person name="Mao Y."/>
            <person name="Jiang X."/>
            <person name="Xia Y."/>
            <person name="Yu K."/>
            <person name="Li B."/>
            <person name="Zhang T."/>
        </authorList>
    </citation>
    <scope>NUCLEOTIDE SEQUENCE [LARGE SCALE GENOMIC DNA]</scope>
    <source>
        <strain evidence="4">SG_bin8</strain>
    </source>
</reference>
<evidence type="ECO:0000256" key="2">
    <source>
        <dbReference type="ARBA" id="ARBA00022833"/>
    </source>
</evidence>
<dbReference type="SUPFAM" id="SSF57716">
    <property type="entry name" value="Glucocorticoid receptor-like (DNA-binding domain)"/>
    <property type="match status" value="1"/>
</dbReference>
<keyword evidence="1 3" id="KW-0479">Metal-binding</keyword>
<gene>
    <name evidence="3" type="primary">yacG</name>
    <name evidence="4" type="ORF">A4S15_00325</name>
</gene>
<comment type="cofactor">
    <cofactor evidence="3">
        <name>Zn(2+)</name>
        <dbReference type="ChEBI" id="CHEBI:29105"/>
    </cofactor>
    <text evidence="3">Binds 1 zinc ion.</text>
</comment>
<dbReference type="GO" id="GO:0008657">
    <property type="term" value="F:DNA topoisomerase type II (double strand cut, ATP-hydrolyzing) inhibitor activity"/>
    <property type="evidence" value="ECO:0007669"/>
    <property type="project" value="UniProtKB-UniRule"/>
</dbReference>
<evidence type="ECO:0000313" key="5">
    <source>
        <dbReference type="Proteomes" id="UP000192872"/>
    </source>
</evidence>
<comment type="caution">
    <text evidence="4">The sequence shown here is derived from an EMBL/GenBank/DDBJ whole genome shotgun (WGS) entry which is preliminary data.</text>
</comment>
<feature type="binding site" evidence="3">
    <location>
        <position position="12"/>
    </location>
    <ligand>
        <name>Zn(2+)</name>
        <dbReference type="ChEBI" id="CHEBI:29105"/>
    </ligand>
</feature>
<dbReference type="PANTHER" id="PTHR36150">
    <property type="entry name" value="DNA GYRASE INHIBITOR YACG"/>
    <property type="match status" value="1"/>
</dbReference>
<comment type="similarity">
    <text evidence="3">Belongs to the DNA gyrase inhibitor YacG family.</text>
</comment>
<keyword evidence="2 3" id="KW-0862">Zinc</keyword>
<dbReference type="PANTHER" id="PTHR36150:SF1">
    <property type="entry name" value="DNA GYRASE INHIBITOR YACG"/>
    <property type="match status" value="1"/>
</dbReference>
<proteinExistence type="inferred from homology"/>
<dbReference type="AlphaFoldDB" id="A0A1W9I303"/>
<dbReference type="Proteomes" id="UP000192872">
    <property type="component" value="Unassembled WGS sequence"/>
</dbReference>
<feature type="binding site" evidence="3">
    <location>
        <position position="9"/>
    </location>
    <ligand>
        <name>Zn(2+)</name>
        <dbReference type="ChEBI" id="CHEBI:29105"/>
    </ligand>
</feature>
<dbReference type="GO" id="GO:0008270">
    <property type="term" value="F:zinc ion binding"/>
    <property type="evidence" value="ECO:0007669"/>
    <property type="project" value="UniProtKB-UniRule"/>
</dbReference>
<sequence>MTAPAGKPCPICSKLAVMRYHPFCSKRCADIDLGRWLKGAYVMPGDDEAGLADENDATDDGIEA</sequence>
<dbReference type="HAMAP" id="MF_00649">
    <property type="entry name" value="DNA_gyrase_inhibitor_YacG"/>
    <property type="match status" value="1"/>
</dbReference>
<dbReference type="InterPro" id="IPR005584">
    <property type="entry name" value="DNA_gyrase_inhibitor_YacG"/>
</dbReference>
<evidence type="ECO:0000256" key="1">
    <source>
        <dbReference type="ARBA" id="ARBA00022723"/>
    </source>
</evidence>
<dbReference type="STRING" id="1827387.A4S15_00325"/>
<evidence type="ECO:0000313" key="4">
    <source>
        <dbReference type="EMBL" id="OQW53972.1"/>
    </source>
</evidence>
<accession>A0A1W9I303</accession>
<comment type="function">
    <text evidence="3">Inhibits all the catalytic activities of DNA gyrase by preventing its interaction with DNA. Acts by binding directly to the C-terminal domain of GyrB, which probably disrupts DNA binding by the gyrase.</text>
</comment>
<dbReference type="GO" id="GO:0006355">
    <property type="term" value="P:regulation of DNA-templated transcription"/>
    <property type="evidence" value="ECO:0007669"/>
    <property type="project" value="InterPro"/>
</dbReference>
<dbReference type="Pfam" id="PF03884">
    <property type="entry name" value="YacG"/>
    <property type="match status" value="1"/>
</dbReference>
<dbReference type="InterPro" id="IPR013088">
    <property type="entry name" value="Znf_NHR/GATA"/>
</dbReference>
<name>A0A1W9I303_9HYPH</name>
<dbReference type="Gene3D" id="3.30.50.10">
    <property type="entry name" value="Erythroid Transcription Factor GATA-1, subunit A"/>
    <property type="match status" value="1"/>
</dbReference>
<dbReference type="EMBL" id="LWDL01000005">
    <property type="protein sequence ID" value="OQW53972.1"/>
    <property type="molecule type" value="Genomic_DNA"/>
</dbReference>
<protein>
    <recommendedName>
        <fullName evidence="3">DNA gyrase inhibitor YacG</fullName>
    </recommendedName>
</protein>
<comment type="subunit">
    <text evidence="3">Interacts with GyrB.</text>
</comment>
<dbReference type="RefSeq" id="WP_376802123.1">
    <property type="nucleotide sequence ID" value="NZ_DBNB01000034.1"/>
</dbReference>
<feature type="binding site" evidence="3">
    <location>
        <position position="28"/>
    </location>
    <ligand>
        <name>Zn(2+)</name>
        <dbReference type="ChEBI" id="CHEBI:29105"/>
    </ligand>
</feature>